<dbReference type="Proteomes" id="UP001549366">
    <property type="component" value="Unassembled WGS sequence"/>
</dbReference>
<dbReference type="InterPro" id="IPR032494">
    <property type="entry name" value="Phage_TTP_N"/>
</dbReference>
<gene>
    <name evidence="2" type="ORF">V5J35_001710</name>
</gene>
<organism evidence="2 3">
    <name type="scientific">Endozoicomonas lisbonensis</name>
    <dbReference type="NCBI Taxonomy" id="3120522"/>
    <lineage>
        <taxon>Bacteria</taxon>
        <taxon>Pseudomonadati</taxon>
        <taxon>Pseudomonadota</taxon>
        <taxon>Gammaproteobacteria</taxon>
        <taxon>Oceanospirillales</taxon>
        <taxon>Endozoicomonadaceae</taxon>
        <taxon>Endozoicomonas</taxon>
    </lineage>
</organism>
<dbReference type="Gene3D" id="4.10.410.40">
    <property type="match status" value="1"/>
</dbReference>
<evidence type="ECO:0000313" key="2">
    <source>
        <dbReference type="EMBL" id="MET4756518.1"/>
    </source>
</evidence>
<reference evidence="2 3" key="1">
    <citation type="submission" date="2024-06" db="EMBL/GenBank/DDBJ databases">
        <title>Genomic Encyclopedia of Type Strains, Phase V (KMG-V): Genome sequencing to study the core and pangenomes of soil and plant-associated prokaryotes.</title>
        <authorList>
            <person name="Whitman W."/>
        </authorList>
    </citation>
    <scope>NUCLEOTIDE SEQUENCE [LARGE SCALE GENOMIC DNA]</scope>
    <source>
        <strain evidence="2 3">NE40</strain>
    </source>
</reference>
<accession>A0ABV2SFH4</accession>
<sequence>MATKVNGEFYAKNGDTAVKVGGVVSISELALTRNTVDDNDLDNTTDGYSHVKGGLRDAGEISVILRFKKGDAGQNLLKADFDQDEDKGYEIRYPDADKTQFEITGLVTGISTAMPAADGVHIDRTYTIKLNGAPVEGTWS</sequence>
<proteinExistence type="predicted"/>
<evidence type="ECO:0000259" key="1">
    <source>
        <dbReference type="Pfam" id="PF16461"/>
    </source>
</evidence>
<dbReference type="EMBL" id="JBEWTB010000002">
    <property type="protein sequence ID" value="MET4756518.1"/>
    <property type="molecule type" value="Genomic_DNA"/>
</dbReference>
<evidence type="ECO:0000313" key="3">
    <source>
        <dbReference type="Proteomes" id="UP001549366"/>
    </source>
</evidence>
<comment type="caution">
    <text evidence="2">The sequence shown here is derived from an EMBL/GenBank/DDBJ whole genome shotgun (WGS) entry which is preliminary data.</text>
</comment>
<dbReference type="Pfam" id="PF16461">
    <property type="entry name" value="Phage_TTP_12"/>
    <property type="match status" value="1"/>
</dbReference>
<name>A0ABV2SFH4_9GAMM</name>
<feature type="domain" description="Lambda phage tail tube protein N-terminal" evidence="1">
    <location>
        <begin position="17"/>
        <end position="134"/>
    </location>
</feature>
<dbReference type="RefSeq" id="WP_354010854.1">
    <property type="nucleotide sequence ID" value="NZ_JBEWTA010000001.1"/>
</dbReference>
<protein>
    <recommendedName>
        <fullName evidence="1">Lambda phage tail tube protein N-terminal domain-containing protein</fullName>
    </recommendedName>
</protein>
<keyword evidence="3" id="KW-1185">Reference proteome</keyword>